<keyword evidence="2" id="KW-1185">Reference proteome</keyword>
<sequence length="93" mass="10674">MERTAPLSSAIGQLYQIASRRALWHRPSQVQRTVAHLVSHGYFNRTASAKCVKVYNSSPLYMNRAADQLFYPNLQHSLGVHHREGKWDVARLQ</sequence>
<evidence type="ECO:0000313" key="1">
    <source>
        <dbReference type="EMBL" id="EYB98618.1"/>
    </source>
</evidence>
<name>A0A016T6P9_9BILA</name>
<protein>
    <submittedName>
        <fullName evidence="1">Uncharacterized protein</fullName>
    </submittedName>
</protein>
<evidence type="ECO:0000313" key="2">
    <source>
        <dbReference type="Proteomes" id="UP000024635"/>
    </source>
</evidence>
<accession>A0A016T6P9</accession>
<dbReference type="Proteomes" id="UP000024635">
    <property type="component" value="Unassembled WGS sequence"/>
</dbReference>
<comment type="caution">
    <text evidence="1">The sequence shown here is derived from an EMBL/GenBank/DDBJ whole genome shotgun (WGS) entry which is preliminary data.</text>
</comment>
<proteinExistence type="predicted"/>
<dbReference type="EMBL" id="JARK01001466">
    <property type="protein sequence ID" value="EYB98618.1"/>
    <property type="molecule type" value="Genomic_DNA"/>
</dbReference>
<reference evidence="2" key="1">
    <citation type="journal article" date="2015" name="Nat. Genet.">
        <title>The genome and transcriptome of the zoonotic hookworm Ancylostoma ceylanicum identify infection-specific gene families.</title>
        <authorList>
            <person name="Schwarz E.M."/>
            <person name="Hu Y."/>
            <person name="Antoshechkin I."/>
            <person name="Miller M.M."/>
            <person name="Sternberg P.W."/>
            <person name="Aroian R.V."/>
        </authorList>
    </citation>
    <scope>NUCLEOTIDE SEQUENCE</scope>
    <source>
        <strain evidence="2">HY135</strain>
    </source>
</reference>
<dbReference type="AlphaFoldDB" id="A0A016T6P9"/>
<gene>
    <name evidence="1" type="primary">Acey_s0130.g1569</name>
    <name evidence="1" type="ORF">Y032_0130g1569</name>
</gene>
<organism evidence="1 2">
    <name type="scientific">Ancylostoma ceylanicum</name>
    <dbReference type="NCBI Taxonomy" id="53326"/>
    <lineage>
        <taxon>Eukaryota</taxon>
        <taxon>Metazoa</taxon>
        <taxon>Ecdysozoa</taxon>
        <taxon>Nematoda</taxon>
        <taxon>Chromadorea</taxon>
        <taxon>Rhabditida</taxon>
        <taxon>Rhabditina</taxon>
        <taxon>Rhabditomorpha</taxon>
        <taxon>Strongyloidea</taxon>
        <taxon>Ancylostomatidae</taxon>
        <taxon>Ancylostomatinae</taxon>
        <taxon>Ancylostoma</taxon>
    </lineage>
</organism>